<dbReference type="Pfam" id="PF09424">
    <property type="entry name" value="YqeY"/>
    <property type="match status" value="1"/>
</dbReference>
<evidence type="ECO:0000313" key="1">
    <source>
        <dbReference type="EMBL" id="KKS41489.1"/>
    </source>
</evidence>
<protein>
    <recommendedName>
        <fullName evidence="3">Glutamyl-tRNA amidotransferase</fullName>
    </recommendedName>
</protein>
<reference evidence="1 2" key="1">
    <citation type="journal article" date="2015" name="Nature">
        <title>rRNA introns, odd ribosomes, and small enigmatic genomes across a large radiation of phyla.</title>
        <authorList>
            <person name="Brown C.T."/>
            <person name="Hug L.A."/>
            <person name="Thomas B.C."/>
            <person name="Sharon I."/>
            <person name="Castelle C.J."/>
            <person name="Singh A."/>
            <person name="Wilkins M.J."/>
            <person name="Williams K.H."/>
            <person name="Banfield J.F."/>
        </authorList>
    </citation>
    <scope>NUCLEOTIDE SEQUENCE [LARGE SCALE GENOMIC DNA]</scope>
</reference>
<dbReference type="EMBL" id="LCCW01000026">
    <property type="protein sequence ID" value="KKS41489.1"/>
    <property type="molecule type" value="Genomic_DNA"/>
</dbReference>
<proteinExistence type="predicted"/>
<accession>A0A0G0YY30</accession>
<dbReference type="PANTHER" id="PTHR28055:SF1">
    <property type="entry name" value="ALTERED INHERITANCE OF MITOCHONDRIA PROTEIN 41, MITOCHONDRIAL"/>
    <property type="match status" value="1"/>
</dbReference>
<dbReference type="Gene3D" id="1.10.10.410">
    <property type="match status" value="1"/>
</dbReference>
<dbReference type="InterPro" id="IPR019004">
    <property type="entry name" value="YqeY/Aim41"/>
</dbReference>
<evidence type="ECO:0008006" key="3">
    <source>
        <dbReference type="Google" id="ProtNLM"/>
    </source>
</evidence>
<gene>
    <name evidence="1" type="ORF">UV02_C0026G0003</name>
</gene>
<dbReference type="Proteomes" id="UP000034516">
    <property type="component" value="Unassembled WGS sequence"/>
</dbReference>
<name>A0A0G0YY30_9BACT</name>
<comment type="caution">
    <text evidence="1">The sequence shown here is derived from an EMBL/GenBank/DDBJ whole genome shotgun (WGS) entry which is preliminary data.</text>
</comment>
<dbReference type="SUPFAM" id="SSF89095">
    <property type="entry name" value="GatB/YqeY motif"/>
    <property type="match status" value="1"/>
</dbReference>
<dbReference type="InterPro" id="IPR003789">
    <property type="entry name" value="Asn/Gln_tRNA_amidoTrase-B-like"/>
</dbReference>
<dbReference type="Gene3D" id="1.10.1510.10">
    <property type="entry name" value="Uncharacterised protein YqeY/AIM41 PF09424, N-terminal domain"/>
    <property type="match status" value="1"/>
</dbReference>
<dbReference type="AlphaFoldDB" id="A0A0G0YY30"/>
<organism evidence="1 2">
    <name type="scientific">Candidatus Kuenenbacteria bacterium GW2011_GWA2_42_15</name>
    <dbReference type="NCBI Taxonomy" id="1618677"/>
    <lineage>
        <taxon>Bacteria</taxon>
        <taxon>Candidatus Kueneniibacteriota</taxon>
    </lineage>
</organism>
<dbReference type="PANTHER" id="PTHR28055">
    <property type="entry name" value="ALTERED INHERITANCE OF MITOCHONDRIA PROTEIN 41, MITOCHONDRIAL"/>
    <property type="match status" value="1"/>
</dbReference>
<dbReference type="InterPro" id="IPR042184">
    <property type="entry name" value="YqeY/Aim41_N"/>
</dbReference>
<dbReference type="InterPro" id="IPR023168">
    <property type="entry name" value="GatB_Yqey_C_2"/>
</dbReference>
<dbReference type="GO" id="GO:0016884">
    <property type="term" value="F:carbon-nitrogen ligase activity, with glutamine as amido-N-donor"/>
    <property type="evidence" value="ECO:0007669"/>
    <property type="project" value="InterPro"/>
</dbReference>
<sequence>MNLLAKLEADFRSAMIARDSETVALLRLLKAALKNEMISLIKPELTDEETTKVLKREAKKRADAIELYLKGGRQELADKEKVELALIKKYLPAGLSEADIQKITKEVIAEMGSVSPSQFGMIMKAVMAKTKGQADGAVVSRVVKELLS</sequence>
<evidence type="ECO:0000313" key="2">
    <source>
        <dbReference type="Proteomes" id="UP000034516"/>
    </source>
</evidence>